<proteinExistence type="inferred from homology"/>
<dbReference type="OrthoDB" id="248120at2759"/>
<sequence length="132" mass="14879">MASVSVNTLQKNLEAATRKYQDLQDDLSKAVEARERLAAQQVESENVKKEFAGLKPENTVYKLIGPILIPQDQSEAKSNVEKRLDFITAELKRVENQITEIGEQSERAKTEIVQIQTAYQALQQQKSSESSK</sequence>
<evidence type="ECO:0000256" key="3">
    <source>
        <dbReference type="SAM" id="Coils"/>
    </source>
</evidence>
<dbReference type="HOGENOM" id="CLU_125172_2_0_1"/>
<keyword evidence="5" id="KW-1185">Reference proteome</keyword>
<dbReference type="eggNOG" id="KOG3478">
    <property type="taxonomic scope" value="Eukaryota"/>
</dbReference>
<dbReference type="CDD" id="cd23161">
    <property type="entry name" value="Prefoldin_6"/>
    <property type="match status" value="1"/>
</dbReference>
<dbReference type="Proteomes" id="UP000007148">
    <property type="component" value="Unassembled WGS sequence"/>
</dbReference>
<dbReference type="GO" id="GO:0005737">
    <property type="term" value="C:cytoplasm"/>
    <property type="evidence" value="ECO:0007669"/>
    <property type="project" value="TreeGrafter"/>
</dbReference>
<dbReference type="FunCoup" id="G4TCI0">
    <property type="interactions" value="471"/>
</dbReference>
<dbReference type="GO" id="GO:0051131">
    <property type="term" value="P:chaperone-mediated protein complex assembly"/>
    <property type="evidence" value="ECO:0007669"/>
    <property type="project" value="TreeGrafter"/>
</dbReference>
<dbReference type="FunFam" id="1.10.287.370:FF:000003">
    <property type="entry name" value="Prefoldin subunit 6"/>
    <property type="match status" value="1"/>
</dbReference>
<evidence type="ECO:0000313" key="5">
    <source>
        <dbReference type="Proteomes" id="UP000007148"/>
    </source>
</evidence>
<gene>
    <name evidence="4" type="ORF">PIIN_02892</name>
</gene>
<keyword evidence="2" id="KW-0143">Chaperone</keyword>
<dbReference type="GO" id="GO:0051082">
    <property type="term" value="F:unfolded protein binding"/>
    <property type="evidence" value="ECO:0007669"/>
    <property type="project" value="InterPro"/>
</dbReference>
<evidence type="ECO:0000313" key="4">
    <source>
        <dbReference type="EMBL" id="CCA69033.1"/>
    </source>
</evidence>
<evidence type="ECO:0000256" key="2">
    <source>
        <dbReference type="ARBA" id="ARBA00023186"/>
    </source>
</evidence>
<reference evidence="4 5" key="1">
    <citation type="journal article" date="2011" name="PLoS Pathog.">
        <title>Endophytic Life Strategies Decoded by Genome and Transcriptome Analyses of the Mutualistic Root Symbiont Piriformospora indica.</title>
        <authorList>
            <person name="Zuccaro A."/>
            <person name="Lahrmann U."/>
            <person name="Guldener U."/>
            <person name="Langen G."/>
            <person name="Pfiffi S."/>
            <person name="Biedenkopf D."/>
            <person name="Wong P."/>
            <person name="Samans B."/>
            <person name="Grimm C."/>
            <person name="Basiewicz M."/>
            <person name="Murat C."/>
            <person name="Martin F."/>
            <person name="Kogel K.H."/>
        </authorList>
    </citation>
    <scope>NUCLEOTIDE SEQUENCE [LARGE SCALE GENOMIC DNA]</scope>
    <source>
        <strain evidence="4 5">DSM 11827</strain>
    </source>
</reference>
<dbReference type="GO" id="GO:0016272">
    <property type="term" value="C:prefoldin complex"/>
    <property type="evidence" value="ECO:0007669"/>
    <property type="project" value="InterPro"/>
</dbReference>
<feature type="coiled-coil region" evidence="3">
    <location>
        <begin position="77"/>
        <end position="125"/>
    </location>
</feature>
<evidence type="ECO:0000256" key="1">
    <source>
        <dbReference type="ARBA" id="ARBA00008045"/>
    </source>
</evidence>
<dbReference type="AlphaFoldDB" id="G4TCI0"/>
<dbReference type="InterPro" id="IPR009053">
    <property type="entry name" value="Prefoldin"/>
</dbReference>
<dbReference type="GO" id="GO:0006457">
    <property type="term" value="P:protein folding"/>
    <property type="evidence" value="ECO:0007669"/>
    <property type="project" value="InterPro"/>
</dbReference>
<dbReference type="EMBL" id="CAFZ01000045">
    <property type="protein sequence ID" value="CCA69033.1"/>
    <property type="molecule type" value="Genomic_DNA"/>
</dbReference>
<name>G4TCI0_SERID</name>
<dbReference type="InterPro" id="IPR002777">
    <property type="entry name" value="PFD_beta-like"/>
</dbReference>
<dbReference type="Gene3D" id="1.10.287.370">
    <property type="match status" value="1"/>
</dbReference>
<organism evidence="4 5">
    <name type="scientific">Serendipita indica (strain DSM 11827)</name>
    <name type="common">Root endophyte fungus</name>
    <name type="synonym">Piriformospora indica</name>
    <dbReference type="NCBI Taxonomy" id="1109443"/>
    <lineage>
        <taxon>Eukaryota</taxon>
        <taxon>Fungi</taxon>
        <taxon>Dikarya</taxon>
        <taxon>Basidiomycota</taxon>
        <taxon>Agaricomycotina</taxon>
        <taxon>Agaricomycetes</taxon>
        <taxon>Sebacinales</taxon>
        <taxon>Serendipitaceae</taxon>
        <taxon>Serendipita</taxon>
    </lineage>
</organism>
<comment type="caution">
    <text evidence="4">The sequence shown here is derived from an EMBL/GenBank/DDBJ whole genome shotgun (WGS) entry which is preliminary data.</text>
</comment>
<dbReference type="OMA" id="VQTEFAQ"/>
<keyword evidence="3" id="KW-0175">Coiled coil</keyword>
<dbReference type="InParanoid" id="G4TCI0"/>
<accession>G4TCI0</accession>
<feature type="coiled-coil region" evidence="3">
    <location>
        <begin position="6"/>
        <end position="50"/>
    </location>
</feature>
<dbReference type="Pfam" id="PF01920">
    <property type="entry name" value="Prefoldin_2"/>
    <property type="match status" value="1"/>
</dbReference>
<dbReference type="PANTHER" id="PTHR21431">
    <property type="entry name" value="PREFOLDIN SUBUNIT 6"/>
    <property type="match status" value="1"/>
</dbReference>
<dbReference type="SUPFAM" id="SSF46579">
    <property type="entry name" value="Prefoldin"/>
    <property type="match status" value="1"/>
</dbReference>
<dbReference type="GO" id="GO:0051087">
    <property type="term" value="F:protein-folding chaperone binding"/>
    <property type="evidence" value="ECO:0007669"/>
    <property type="project" value="TreeGrafter"/>
</dbReference>
<protein>
    <submittedName>
        <fullName evidence="4">Related to YKE2-Gim complex component</fullName>
    </submittedName>
</protein>
<dbReference type="STRING" id="1109443.G4TCI0"/>
<dbReference type="PANTHER" id="PTHR21431:SF0">
    <property type="entry name" value="PREFOLDIN SUBUNIT 6"/>
    <property type="match status" value="1"/>
</dbReference>
<comment type="similarity">
    <text evidence="1">Belongs to the prefoldin subunit beta family.</text>
</comment>